<sequence>MDLELLTLALLPLLLLALVLLHTSLLPLQVFKPDLRREELLSLLPLRAKSLARGFGGSDEELAMTLDLWLAHGRQPLLFLGDLDLALRGHGTALASLTAPSTGRAGSTKLCWIKGWISHCINLGCVTLLLVQRHFVTGASGSLESVKDLELGMGLKLPLGHLLFFGVNCFWFWV</sequence>
<proteinExistence type="predicted"/>
<dbReference type="EMBL" id="BSEH01000022">
    <property type="protein sequence ID" value="GLJ56498.1"/>
    <property type="molecule type" value="Genomic_DNA"/>
</dbReference>
<keyword evidence="2" id="KW-1185">Reference proteome</keyword>
<organism evidence="1 2">
    <name type="scientific">Cryptomeria japonica</name>
    <name type="common">Japanese cedar</name>
    <name type="synonym">Cupressus japonica</name>
    <dbReference type="NCBI Taxonomy" id="3369"/>
    <lineage>
        <taxon>Eukaryota</taxon>
        <taxon>Viridiplantae</taxon>
        <taxon>Streptophyta</taxon>
        <taxon>Embryophyta</taxon>
        <taxon>Tracheophyta</taxon>
        <taxon>Spermatophyta</taxon>
        <taxon>Pinopsida</taxon>
        <taxon>Pinidae</taxon>
        <taxon>Conifers II</taxon>
        <taxon>Cupressales</taxon>
        <taxon>Cupressaceae</taxon>
        <taxon>Cryptomeria</taxon>
    </lineage>
</organism>
<gene>
    <name evidence="1" type="ORF">SUGI_1226220</name>
</gene>
<dbReference type="Proteomes" id="UP001234787">
    <property type="component" value="Unassembled WGS sequence"/>
</dbReference>
<dbReference type="AlphaFoldDB" id="A0AAD3RPS8"/>
<protein>
    <submittedName>
        <fullName evidence="1">Uncharacterized protein</fullName>
    </submittedName>
</protein>
<accession>A0AAD3RPS8</accession>
<comment type="caution">
    <text evidence="1">The sequence shown here is derived from an EMBL/GenBank/DDBJ whole genome shotgun (WGS) entry which is preliminary data.</text>
</comment>
<evidence type="ECO:0000313" key="2">
    <source>
        <dbReference type="Proteomes" id="UP001234787"/>
    </source>
</evidence>
<reference evidence="1" key="1">
    <citation type="submission" date="2022-12" db="EMBL/GenBank/DDBJ databases">
        <title>Chromosome-Level Genome Assembly of Japanese Cedar (Cryptomeriajaponica D. Don).</title>
        <authorList>
            <person name="Fujino T."/>
            <person name="Yamaguchi K."/>
            <person name="Yokoyama T."/>
            <person name="Hamanaka T."/>
            <person name="Harazono Y."/>
            <person name="Kamada H."/>
            <person name="Kobayashi W."/>
            <person name="Ujino-Ihara T."/>
            <person name="Uchiyama K."/>
            <person name="Matsumoto A."/>
            <person name="Izuno A."/>
            <person name="Tsumura Y."/>
            <person name="Toyoda A."/>
            <person name="Shigenobu S."/>
            <person name="Moriguchi Y."/>
            <person name="Ueno S."/>
            <person name="Kasahara M."/>
        </authorList>
    </citation>
    <scope>NUCLEOTIDE SEQUENCE</scope>
</reference>
<evidence type="ECO:0000313" key="1">
    <source>
        <dbReference type="EMBL" id="GLJ56498.1"/>
    </source>
</evidence>
<name>A0AAD3RPS8_CRYJA</name>